<dbReference type="AlphaFoldDB" id="Q0YRZ2"/>
<evidence type="ECO:0000313" key="2">
    <source>
        <dbReference type="EMBL" id="EAT59080.1"/>
    </source>
</evidence>
<dbReference type="OrthoDB" id="595238at2"/>
<feature type="region of interest" description="Disordered" evidence="1">
    <location>
        <begin position="1"/>
        <end position="29"/>
    </location>
</feature>
<dbReference type="Proteomes" id="UP000004162">
    <property type="component" value="Unassembled WGS sequence"/>
</dbReference>
<dbReference type="RefSeq" id="WP_006366333.1">
    <property type="nucleotide sequence ID" value="NZ_AASE01000008.1"/>
</dbReference>
<gene>
    <name evidence="2" type="ORF">CferDRAFT_0995</name>
</gene>
<feature type="compositionally biased region" description="Polar residues" evidence="1">
    <location>
        <begin position="19"/>
        <end position="28"/>
    </location>
</feature>
<evidence type="ECO:0000256" key="1">
    <source>
        <dbReference type="SAM" id="MobiDB-lite"/>
    </source>
</evidence>
<name>Q0YRZ2_9CHLB</name>
<keyword evidence="3" id="KW-1185">Reference proteome</keyword>
<reference evidence="2 3" key="2">
    <citation type="submission" date="2006-07" db="EMBL/GenBank/DDBJ databases">
        <title>Sequencing of the draft genome and assembly of Chlorobium ferroxidans DSM 13031.</title>
        <authorList>
            <consortium name="US DOE Joint Genome Institute (JGI-PGF)"/>
            <person name="Copeland A."/>
            <person name="Lucas S."/>
            <person name="Lapidus A."/>
            <person name="Barry K."/>
            <person name="Glavina del Rio T."/>
            <person name="Dalin E."/>
            <person name="Tice H."/>
            <person name="Bruce D."/>
            <person name="Pitluck S."/>
            <person name="Richardson P."/>
        </authorList>
    </citation>
    <scope>NUCLEOTIDE SEQUENCE [LARGE SCALE GENOMIC DNA]</scope>
    <source>
        <strain evidence="2 3">DSM 13031</strain>
    </source>
</reference>
<comment type="caution">
    <text evidence="2">The sequence shown here is derived from an EMBL/GenBank/DDBJ whole genome shotgun (WGS) entry which is preliminary data.</text>
</comment>
<evidence type="ECO:0000313" key="3">
    <source>
        <dbReference type="Proteomes" id="UP000004162"/>
    </source>
</evidence>
<accession>Q0YRZ2</accession>
<evidence type="ECO:0008006" key="4">
    <source>
        <dbReference type="Google" id="ProtNLM"/>
    </source>
</evidence>
<organism evidence="2 3">
    <name type="scientific">Chlorobium ferrooxidans DSM 13031</name>
    <dbReference type="NCBI Taxonomy" id="377431"/>
    <lineage>
        <taxon>Bacteria</taxon>
        <taxon>Pseudomonadati</taxon>
        <taxon>Chlorobiota</taxon>
        <taxon>Chlorobiia</taxon>
        <taxon>Chlorobiales</taxon>
        <taxon>Chlorobiaceae</taxon>
        <taxon>Chlorobium/Pelodictyon group</taxon>
        <taxon>Chlorobium</taxon>
    </lineage>
</organism>
<sequence length="91" mass="10274">MEQEVPVIIQSGEPKEPAKTSQQETSIPDQVKEIGETLSEIFARLRESESYDKLLEGVETAKEYVRKYPAKALLYTLGAGAFFGLLIRKKR</sequence>
<proteinExistence type="predicted"/>
<protein>
    <recommendedName>
        <fullName evidence="4">DUF883 domain-containing protein</fullName>
    </recommendedName>
</protein>
<dbReference type="EMBL" id="AASE01000008">
    <property type="protein sequence ID" value="EAT59080.1"/>
    <property type="molecule type" value="Genomic_DNA"/>
</dbReference>
<reference evidence="2 3" key="1">
    <citation type="submission" date="2006-07" db="EMBL/GenBank/DDBJ databases">
        <title>Annotation of the draft genome assembly of Chlorobium ferroxidans DSM 13031.</title>
        <authorList>
            <consortium name="US DOE Joint Genome Institute (JGI-ORNL)"/>
            <person name="Larimer F."/>
            <person name="Land M."/>
            <person name="Hauser L."/>
        </authorList>
    </citation>
    <scope>NUCLEOTIDE SEQUENCE [LARGE SCALE GENOMIC DNA]</scope>
    <source>
        <strain evidence="2 3">DSM 13031</strain>
    </source>
</reference>